<evidence type="ECO:0000313" key="3">
    <source>
        <dbReference type="Proteomes" id="UP000305067"/>
    </source>
</evidence>
<dbReference type="AlphaFoldDB" id="A0A5C3QEC2"/>
<feature type="compositionally biased region" description="Basic and acidic residues" evidence="1">
    <location>
        <begin position="14"/>
        <end position="27"/>
    </location>
</feature>
<accession>A0A5C3QEC2</accession>
<feature type="region of interest" description="Disordered" evidence="1">
    <location>
        <begin position="1"/>
        <end position="62"/>
    </location>
</feature>
<gene>
    <name evidence="2" type="ORF">BDV98DRAFT_594196</name>
</gene>
<evidence type="ECO:0000256" key="1">
    <source>
        <dbReference type="SAM" id="MobiDB-lite"/>
    </source>
</evidence>
<reference evidence="2 3" key="1">
    <citation type="journal article" date="2019" name="Nat. Ecol. Evol.">
        <title>Megaphylogeny resolves global patterns of mushroom evolution.</title>
        <authorList>
            <person name="Varga T."/>
            <person name="Krizsan K."/>
            <person name="Foldi C."/>
            <person name="Dima B."/>
            <person name="Sanchez-Garcia M."/>
            <person name="Sanchez-Ramirez S."/>
            <person name="Szollosi G.J."/>
            <person name="Szarkandi J.G."/>
            <person name="Papp V."/>
            <person name="Albert L."/>
            <person name="Andreopoulos W."/>
            <person name="Angelini C."/>
            <person name="Antonin V."/>
            <person name="Barry K.W."/>
            <person name="Bougher N.L."/>
            <person name="Buchanan P."/>
            <person name="Buyck B."/>
            <person name="Bense V."/>
            <person name="Catcheside P."/>
            <person name="Chovatia M."/>
            <person name="Cooper J."/>
            <person name="Damon W."/>
            <person name="Desjardin D."/>
            <person name="Finy P."/>
            <person name="Geml J."/>
            <person name="Haridas S."/>
            <person name="Hughes K."/>
            <person name="Justo A."/>
            <person name="Karasinski D."/>
            <person name="Kautmanova I."/>
            <person name="Kiss B."/>
            <person name="Kocsube S."/>
            <person name="Kotiranta H."/>
            <person name="LaButti K.M."/>
            <person name="Lechner B.E."/>
            <person name="Liimatainen K."/>
            <person name="Lipzen A."/>
            <person name="Lukacs Z."/>
            <person name="Mihaltcheva S."/>
            <person name="Morgado L.N."/>
            <person name="Niskanen T."/>
            <person name="Noordeloos M.E."/>
            <person name="Ohm R.A."/>
            <person name="Ortiz-Santana B."/>
            <person name="Ovrebo C."/>
            <person name="Racz N."/>
            <person name="Riley R."/>
            <person name="Savchenko A."/>
            <person name="Shiryaev A."/>
            <person name="Soop K."/>
            <person name="Spirin V."/>
            <person name="Szebenyi C."/>
            <person name="Tomsovsky M."/>
            <person name="Tulloss R.E."/>
            <person name="Uehling J."/>
            <person name="Grigoriev I.V."/>
            <person name="Vagvolgyi C."/>
            <person name="Papp T."/>
            <person name="Martin F.M."/>
            <person name="Miettinen O."/>
            <person name="Hibbett D.S."/>
            <person name="Nagy L.G."/>
        </authorList>
    </citation>
    <scope>NUCLEOTIDE SEQUENCE [LARGE SCALE GENOMIC DNA]</scope>
    <source>
        <strain evidence="2 3">CBS 309.79</strain>
    </source>
</reference>
<sequence>MKPNKQPILPPATREVKRTDPQRERATPRRRSKRGPTDDYPTRKAPASSSKLRSTKKRDVSRTSAITGWYAKLTRHSRTSVKGAKDTKASTPAFLILKNVYQAPPPPGPWELALRLESGV</sequence>
<proteinExistence type="predicted"/>
<protein>
    <submittedName>
        <fullName evidence="2">Uncharacterized protein</fullName>
    </submittedName>
</protein>
<evidence type="ECO:0000313" key="2">
    <source>
        <dbReference type="EMBL" id="TFL00425.1"/>
    </source>
</evidence>
<dbReference type="Proteomes" id="UP000305067">
    <property type="component" value="Unassembled WGS sequence"/>
</dbReference>
<keyword evidence="3" id="KW-1185">Reference proteome</keyword>
<name>A0A5C3QEC2_9AGAR</name>
<dbReference type="EMBL" id="ML178829">
    <property type="protein sequence ID" value="TFL00425.1"/>
    <property type="molecule type" value="Genomic_DNA"/>
</dbReference>
<organism evidence="2 3">
    <name type="scientific">Pterulicium gracile</name>
    <dbReference type="NCBI Taxonomy" id="1884261"/>
    <lineage>
        <taxon>Eukaryota</taxon>
        <taxon>Fungi</taxon>
        <taxon>Dikarya</taxon>
        <taxon>Basidiomycota</taxon>
        <taxon>Agaricomycotina</taxon>
        <taxon>Agaricomycetes</taxon>
        <taxon>Agaricomycetidae</taxon>
        <taxon>Agaricales</taxon>
        <taxon>Pleurotineae</taxon>
        <taxon>Pterulaceae</taxon>
        <taxon>Pterulicium</taxon>
    </lineage>
</organism>